<dbReference type="CDD" id="cd14773">
    <property type="entry name" value="TrHb2_PhHbO-like_O"/>
    <property type="match status" value="1"/>
</dbReference>
<dbReference type="InterPro" id="IPR012292">
    <property type="entry name" value="Globin/Proto"/>
</dbReference>
<dbReference type="InterPro" id="IPR044203">
    <property type="entry name" value="GlbO/GLB3-like"/>
</dbReference>
<comment type="similarity">
    <text evidence="5">Belongs to the truncated hemoglobin family. Group II subfamily.</text>
</comment>
<dbReference type="Pfam" id="PF01152">
    <property type="entry name" value="Bac_globin"/>
    <property type="match status" value="1"/>
</dbReference>
<dbReference type="PANTHER" id="PTHR47366">
    <property type="entry name" value="TWO-ON-TWO HEMOGLOBIN-3"/>
    <property type="match status" value="1"/>
</dbReference>
<protein>
    <submittedName>
        <fullName evidence="6">Group II truncated hemoglobin</fullName>
    </submittedName>
</protein>
<evidence type="ECO:0000256" key="1">
    <source>
        <dbReference type="ARBA" id="ARBA00022448"/>
    </source>
</evidence>
<dbReference type="Gene3D" id="1.10.490.10">
    <property type="entry name" value="Globins"/>
    <property type="match status" value="1"/>
</dbReference>
<evidence type="ECO:0000313" key="6">
    <source>
        <dbReference type="EMBL" id="WXL26577.1"/>
    </source>
</evidence>
<dbReference type="Proteomes" id="UP001476583">
    <property type="component" value="Chromosome"/>
</dbReference>
<evidence type="ECO:0000256" key="5">
    <source>
        <dbReference type="ARBA" id="ARBA00034496"/>
    </source>
</evidence>
<evidence type="ECO:0000256" key="2">
    <source>
        <dbReference type="ARBA" id="ARBA00022617"/>
    </source>
</evidence>
<sequence>MAIASELIPYQQLGGDQPLRQLVDRFYDLMFSEQGVEIVRDMHNPDTREIRDRFFDFLSGWLGGPQRFIEKHGHPRLRARHLPFSIGKSERDQWLHCMNLALDDTPMDAELRAYLKDAFAKTGDFLRNRGEA</sequence>
<dbReference type="EMBL" id="CP148074">
    <property type="protein sequence ID" value="WXL26577.1"/>
    <property type="molecule type" value="Genomic_DNA"/>
</dbReference>
<keyword evidence="2" id="KW-0349">Heme</keyword>
<keyword evidence="3" id="KW-0479">Metal-binding</keyword>
<evidence type="ECO:0000313" key="7">
    <source>
        <dbReference type="Proteomes" id="UP001476583"/>
    </source>
</evidence>
<dbReference type="InterPro" id="IPR009050">
    <property type="entry name" value="Globin-like_sf"/>
</dbReference>
<gene>
    <name evidence="6" type="ORF">WG219_03620</name>
</gene>
<dbReference type="SUPFAM" id="SSF46458">
    <property type="entry name" value="Globin-like"/>
    <property type="match status" value="1"/>
</dbReference>
<organism evidence="6 7">
    <name type="scientific">Ectopseudomonas mendocina</name>
    <name type="common">Pseudomonas mendocina</name>
    <dbReference type="NCBI Taxonomy" id="300"/>
    <lineage>
        <taxon>Bacteria</taxon>
        <taxon>Pseudomonadati</taxon>
        <taxon>Pseudomonadota</taxon>
        <taxon>Gammaproteobacteria</taxon>
        <taxon>Pseudomonadales</taxon>
        <taxon>Pseudomonadaceae</taxon>
        <taxon>Ectopseudomonas</taxon>
    </lineage>
</organism>
<evidence type="ECO:0000256" key="4">
    <source>
        <dbReference type="ARBA" id="ARBA00023004"/>
    </source>
</evidence>
<evidence type="ECO:0000256" key="3">
    <source>
        <dbReference type="ARBA" id="ARBA00022723"/>
    </source>
</evidence>
<name>A0ABZ2RJW3_ECTME</name>
<dbReference type="PANTHER" id="PTHR47366:SF1">
    <property type="entry name" value="TWO-ON-TWO HEMOGLOBIN-3"/>
    <property type="match status" value="1"/>
</dbReference>
<keyword evidence="7" id="KW-1185">Reference proteome</keyword>
<keyword evidence="1" id="KW-0813">Transport</keyword>
<reference evidence="6 7" key="1">
    <citation type="submission" date="2024-03" db="EMBL/GenBank/DDBJ databases">
        <title>Complete genome of BD2.</title>
        <authorList>
            <person name="Cao G."/>
        </authorList>
    </citation>
    <scope>NUCLEOTIDE SEQUENCE [LARGE SCALE GENOMIC DNA]</scope>
    <source>
        <strain evidence="6 7">BD2</strain>
    </source>
</reference>
<accession>A0ABZ2RJW3</accession>
<proteinExistence type="inferred from homology"/>
<dbReference type="InterPro" id="IPR001486">
    <property type="entry name" value="Hemoglobin_trunc"/>
</dbReference>
<keyword evidence="4" id="KW-0408">Iron</keyword>